<organism evidence="1 2">
    <name type="scientific">Staphylococcus hominis</name>
    <dbReference type="NCBI Taxonomy" id="1290"/>
    <lineage>
        <taxon>Bacteria</taxon>
        <taxon>Bacillati</taxon>
        <taxon>Bacillota</taxon>
        <taxon>Bacilli</taxon>
        <taxon>Bacillales</taxon>
        <taxon>Staphylococcaceae</taxon>
        <taxon>Staphylococcus</taxon>
    </lineage>
</organism>
<sequence length="63" mass="7469">MDLISYMQTKEYKDLAAQYEEKFNSDVPTYLFMSADDKEIKQALKESISNNRSLIESNEDIYY</sequence>
<evidence type="ECO:0000313" key="2">
    <source>
        <dbReference type="Proteomes" id="UP000241540"/>
    </source>
</evidence>
<proteinExistence type="predicted"/>
<accession>A0A974QND5</accession>
<dbReference type="Proteomes" id="UP000241540">
    <property type="component" value="Unassembled WGS sequence"/>
</dbReference>
<comment type="caution">
    <text evidence="1">The sequence shown here is derived from an EMBL/GenBank/DDBJ whole genome shotgun (WGS) entry which is preliminary data.</text>
</comment>
<name>A0A974QND5_STAHO</name>
<gene>
    <name evidence="1" type="ORF">BUZ51_06280</name>
</gene>
<reference evidence="1 2" key="1">
    <citation type="journal article" date="2016" name="Front. Microbiol.">
        <title>Comprehensive Phylogenetic Analysis of Bovine Non-aureus Staphylococci Species Based on Whole-Genome Sequencing.</title>
        <authorList>
            <person name="Naushad S."/>
            <person name="Barkema H.W."/>
            <person name="Luby C."/>
            <person name="Condas L.A."/>
            <person name="Nobrega D.B."/>
            <person name="Carson D.A."/>
            <person name="De Buck J."/>
        </authorList>
    </citation>
    <scope>NUCLEOTIDE SEQUENCE [LARGE SCALE GENOMIC DNA]</scope>
    <source>
        <strain evidence="1 2">SNUC 5336</strain>
    </source>
</reference>
<evidence type="ECO:0000313" key="1">
    <source>
        <dbReference type="EMBL" id="PTK30820.1"/>
    </source>
</evidence>
<dbReference type="EMBL" id="PZHX01000010">
    <property type="protein sequence ID" value="PTK30820.1"/>
    <property type="molecule type" value="Genomic_DNA"/>
</dbReference>
<dbReference type="AlphaFoldDB" id="A0A974QND5"/>
<protein>
    <submittedName>
        <fullName evidence="1">Uncharacterized protein</fullName>
    </submittedName>
</protein>
<dbReference type="RefSeq" id="WP_107640194.1">
    <property type="nucleotide sequence ID" value="NZ_PZHX01000010.1"/>
</dbReference>